<dbReference type="PANTHER" id="PTHR47449">
    <property type="entry name" value="GLYCEROPHOSPHODIESTER PHOSPHODIESTERASE GDPD4"/>
    <property type="match status" value="1"/>
</dbReference>
<dbReference type="EMBL" id="BSDZ01000013">
    <property type="protein sequence ID" value="GLI62561.1"/>
    <property type="molecule type" value="Genomic_DNA"/>
</dbReference>
<feature type="domain" description="GP-PDE" evidence="6">
    <location>
        <begin position="122"/>
        <end position="423"/>
    </location>
</feature>
<evidence type="ECO:0000256" key="5">
    <source>
        <dbReference type="SAM" id="Phobius"/>
    </source>
</evidence>
<sequence length="456" mass="48874">KQLMRRNEIRDNGTTKKSNMKSNVRFPSPVGGAAGLQQLELIIGVPFASRTEAIRTQPSPRPRTQHGLFRAFLAVIAISVATTILVVWYMRHELPVGQKRAKESEALLAPPSQSFCRRTRPPMVCAHGGDTTHAPPNTVSAFQASLDGGADCVEVDAALSQDGVLVVMHVRELAQLLGRSGVQVGDLTARDLLSLQWPSGEAVMSVEEAVRLTSPFVSCVTLDVKTYNDNAGQPVDEVAIAEALVGLVAATHCTNCLIWAKSDRVVRRVLELSPGQRTGYIVMNETEESRQLGMHHPLRFSAVQATADGAHVRGSGVGDPDQLPLTHGSVPEYGGSSGSSGRPPPSPVAAPRLLAPPAGWRLQPAVVGVHFAMAEPQLLEQLHDAGKQMFVWTINQAEVLRAVLDVGVDALVTNYPLTALEAIESRLTKCSAVQAAAVQAAVKHRQRPPLTTGDYL</sequence>
<dbReference type="CDD" id="cd08556">
    <property type="entry name" value="GDPD"/>
    <property type="match status" value="1"/>
</dbReference>
<proteinExistence type="predicted"/>
<dbReference type="EC" id="3.1.4.46" evidence="1"/>
<dbReference type="InterPro" id="IPR044236">
    <property type="entry name" value="GDPD4"/>
</dbReference>
<dbReference type="InterPro" id="IPR030395">
    <property type="entry name" value="GP_PDE_dom"/>
</dbReference>
<dbReference type="InterPro" id="IPR017946">
    <property type="entry name" value="PLC-like_Pdiesterase_TIM-brl"/>
</dbReference>
<comment type="catalytic activity">
    <reaction evidence="3">
        <text>a sn-glycero-3-phosphodiester + H2O = an alcohol + sn-glycerol 3-phosphate + H(+)</text>
        <dbReference type="Rhea" id="RHEA:12969"/>
        <dbReference type="ChEBI" id="CHEBI:15377"/>
        <dbReference type="ChEBI" id="CHEBI:15378"/>
        <dbReference type="ChEBI" id="CHEBI:30879"/>
        <dbReference type="ChEBI" id="CHEBI:57597"/>
        <dbReference type="ChEBI" id="CHEBI:83408"/>
        <dbReference type="EC" id="3.1.4.46"/>
    </reaction>
</comment>
<dbReference type="PANTHER" id="PTHR47449:SF2">
    <property type="entry name" value="GLYCEROPHOSPHODIESTER PHOSPHODIESTERASE GDPD4"/>
    <property type="match status" value="1"/>
</dbReference>
<keyword evidence="8" id="KW-1185">Reference proteome</keyword>
<evidence type="ECO:0000313" key="7">
    <source>
        <dbReference type="EMBL" id="GLI62561.1"/>
    </source>
</evidence>
<accession>A0ABQ5RYS6</accession>
<evidence type="ECO:0000256" key="2">
    <source>
        <dbReference type="ARBA" id="ARBA00022798"/>
    </source>
</evidence>
<keyword evidence="5" id="KW-0472">Membrane</keyword>
<evidence type="ECO:0000256" key="4">
    <source>
        <dbReference type="SAM" id="MobiDB-lite"/>
    </source>
</evidence>
<dbReference type="Proteomes" id="UP001165090">
    <property type="component" value="Unassembled WGS sequence"/>
</dbReference>
<comment type="caution">
    <text evidence="7">The sequence shown here is derived from an EMBL/GenBank/DDBJ whole genome shotgun (WGS) entry which is preliminary data.</text>
</comment>
<keyword evidence="2" id="KW-0319">Glycerol metabolism</keyword>
<feature type="region of interest" description="Disordered" evidence="4">
    <location>
        <begin position="310"/>
        <end position="352"/>
    </location>
</feature>
<protein>
    <recommendedName>
        <fullName evidence="1">glycerophosphodiester phosphodiesterase</fullName>
        <ecNumber evidence="1">3.1.4.46</ecNumber>
    </recommendedName>
</protein>
<dbReference type="SUPFAM" id="SSF51695">
    <property type="entry name" value="PLC-like phosphodiesterases"/>
    <property type="match status" value="1"/>
</dbReference>
<organism evidence="7 8">
    <name type="scientific">Volvox africanus</name>
    <dbReference type="NCBI Taxonomy" id="51714"/>
    <lineage>
        <taxon>Eukaryota</taxon>
        <taxon>Viridiplantae</taxon>
        <taxon>Chlorophyta</taxon>
        <taxon>core chlorophytes</taxon>
        <taxon>Chlorophyceae</taxon>
        <taxon>CS clade</taxon>
        <taxon>Chlamydomonadales</taxon>
        <taxon>Volvocaceae</taxon>
        <taxon>Volvox</taxon>
    </lineage>
</organism>
<dbReference type="Pfam" id="PF03009">
    <property type="entry name" value="GDPD"/>
    <property type="match status" value="2"/>
</dbReference>
<keyword evidence="5" id="KW-0812">Transmembrane</keyword>
<feature type="region of interest" description="Disordered" evidence="4">
    <location>
        <begin position="1"/>
        <end position="25"/>
    </location>
</feature>
<keyword evidence="5" id="KW-1133">Transmembrane helix</keyword>
<reference evidence="7 8" key="1">
    <citation type="journal article" date="2023" name="IScience">
        <title>Expanded male sex-determining region conserved during the evolution of homothallism in the green alga Volvox.</title>
        <authorList>
            <person name="Yamamoto K."/>
            <person name="Matsuzaki R."/>
            <person name="Mahakham W."/>
            <person name="Heman W."/>
            <person name="Sekimoto H."/>
            <person name="Kawachi M."/>
            <person name="Minakuchi Y."/>
            <person name="Toyoda A."/>
            <person name="Nozaki H."/>
        </authorList>
    </citation>
    <scope>NUCLEOTIDE SEQUENCE [LARGE SCALE GENOMIC DNA]</scope>
    <source>
        <strain evidence="7 8">NIES-4468</strain>
    </source>
</reference>
<feature type="transmembrane region" description="Helical" evidence="5">
    <location>
        <begin position="68"/>
        <end position="90"/>
    </location>
</feature>
<name>A0ABQ5RYS6_9CHLO</name>
<gene>
    <name evidence="7" type="ORF">VaNZ11_005230</name>
</gene>
<evidence type="ECO:0000259" key="6">
    <source>
        <dbReference type="PROSITE" id="PS51704"/>
    </source>
</evidence>
<evidence type="ECO:0000256" key="1">
    <source>
        <dbReference type="ARBA" id="ARBA00012247"/>
    </source>
</evidence>
<feature type="non-terminal residue" evidence="7">
    <location>
        <position position="1"/>
    </location>
</feature>
<dbReference type="PROSITE" id="PS51704">
    <property type="entry name" value="GP_PDE"/>
    <property type="match status" value="1"/>
</dbReference>
<feature type="compositionally biased region" description="Basic and acidic residues" evidence="4">
    <location>
        <begin position="1"/>
        <end position="14"/>
    </location>
</feature>
<evidence type="ECO:0000256" key="3">
    <source>
        <dbReference type="ARBA" id="ARBA00047512"/>
    </source>
</evidence>
<evidence type="ECO:0000313" key="8">
    <source>
        <dbReference type="Proteomes" id="UP001165090"/>
    </source>
</evidence>
<dbReference type="Gene3D" id="3.20.20.190">
    <property type="entry name" value="Phosphatidylinositol (PI) phosphodiesterase"/>
    <property type="match status" value="1"/>
</dbReference>